<dbReference type="GO" id="GO:0000462">
    <property type="term" value="P:maturation of SSU-rRNA from tricistronic rRNA transcript (SSU-rRNA, 5.8S rRNA, LSU-rRNA)"/>
    <property type="evidence" value="ECO:0007669"/>
    <property type="project" value="TreeGrafter"/>
</dbReference>
<dbReference type="Proteomes" id="UP000053317">
    <property type="component" value="Unassembled WGS sequence"/>
</dbReference>
<feature type="region of interest" description="Disordered" evidence="5">
    <location>
        <begin position="1"/>
        <end position="147"/>
    </location>
</feature>
<dbReference type="GO" id="GO:0032040">
    <property type="term" value="C:small-subunit processome"/>
    <property type="evidence" value="ECO:0007669"/>
    <property type="project" value="TreeGrafter"/>
</dbReference>
<evidence type="ECO:0000256" key="2">
    <source>
        <dbReference type="ARBA" id="ARBA00010979"/>
    </source>
</evidence>
<dbReference type="InterPro" id="IPR018972">
    <property type="entry name" value="Sas10_C_dom"/>
</dbReference>
<gene>
    <name evidence="7" type="ORF">UCRPC4_g05994</name>
</gene>
<organism evidence="7 8">
    <name type="scientific">Phaeomoniella chlamydospora</name>
    <name type="common">Phaeoacremonium chlamydosporum</name>
    <dbReference type="NCBI Taxonomy" id="158046"/>
    <lineage>
        <taxon>Eukaryota</taxon>
        <taxon>Fungi</taxon>
        <taxon>Dikarya</taxon>
        <taxon>Ascomycota</taxon>
        <taxon>Pezizomycotina</taxon>
        <taxon>Eurotiomycetes</taxon>
        <taxon>Chaetothyriomycetidae</taxon>
        <taxon>Phaeomoniellales</taxon>
        <taxon>Phaeomoniellaceae</taxon>
        <taxon>Phaeomoniella</taxon>
    </lineage>
</organism>
<accession>A0A0G2E067</accession>
<name>A0A0G2E067_PHACM</name>
<feature type="region of interest" description="Disordered" evidence="5">
    <location>
        <begin position="445"/>
        <end position="467"/>
    </location>
</feature>
<evidence type="ECO:0000256" key="5">
    <source>
        <dbReference type="SAM" id="MobiDB-lite"/>
    </source>
</evidence>
<keyword evidence="3" id="KW-0597">Phosphoprotein</keyword>
<feature type="domain" description="Sas10 C-terminal" evidence="6">
    <location>
        <begin position="560"/>
        <end position="636"/>
    </location>
</feature>
<comment type="subcellular location">
    <subcellularLocation>
        <location evidence="1">Nucleus</location>
    </subcellularLocation>
</comment>
<dbReference type="Pfam" id="PF09368">
    <property type="entry name" value="Sas10"/>
    <property type="match status" value="1"/>
</dbReference>
<keyword evidence="4" id="KW-0539">Nucleus</keyword>
<feature type="compositionally biased region" description="Basic residues" evidence="5">
    <location>
        <begin position="351"/>
        <end position="361"/>
    </location>
</feature>
<comment type="caution">
    <text evidence="7">The sequence shown here is derived from an EMBL/GenBank/DDBJ whole genome shotgun (WGS) entry which is preliminary data.</text>
</comment>
<dbReference type="InterPro" id="IPR007146">
    <property type="entry name" value="Sas10/Utp3/C1D"/>
</dbReference>
<dbReference type="EMBL" id="LCWF01000166">
    <property type="protein sequence ID" value="KKY16189.1"/>
    <property type="molecule type" value="Genomic_DNA"/>
</dbReference>
<evidence type="ECO:0000259" key="6">
    <source>
        <dbReference type="Pfam" id="PF09368"/>
    </source>
</evidence>
<dbReference type="Pfam" id="PF04000">
    <property type="entry name" value="Sas10_Utp3"/>
    <property type="match status" value="1"/>
</dbReference>
<dbReference type="PANTHER" id="PTHR13237">
    <property type="entry name" value="SOMETHING ABOUT SILENCING PROTEIN 10-RELATED"/>
    <property type="match status" value="1"/>
</dbReference>
<proteinExistence type="inferred from homology"/>
<evidence type="ECO:0000256" key="4">
    <source>
        <dbReference type="ARBA" id="ARBA00023242"/>
    </source>
</evidence>
<protein>
    <submittedName>
        <fullName evidence="7">Putative sas10 utp3 family protein</fullName>
    </submittedName>
</protein>
<feature type="region of interest" description="Disordered" evidence="5">
    <location>
        <begin position="600"/>
        <end position="636"/>
    </location>
</feature>
<feature type="region of interest" description="Disordered" evidence="5">
    <location>
        <begin position="480"/>
        <end position="517"/>
    </location>
</feature>
<sequence>MGKKRKAGGSRTSGKAPENSVVNARTKYGINETFDDSEDEFHTGREKILLEERPSVKRRRRIDEENEFLEPSDEEVLGYDVPSDEEIDQDDDESDAQDDVQSDISRREDDKEEEELGNFGRSKEDYYNTDQAQTEEDALAEEREARRIQQKQLESMTEADFGFDEGQWIEQEDEDAKGQRTVTEKLPELKIPEDMPVEERLKVLKGRYPEFEPLARDFLDLQPLHDELKLAAGAAEAITNTRKRKVDAMDGQVSAVPVAVTKYQALSAYLGVIGMYFALLTSSALEKSKLPMAPSELRDHAVIRSLVQCRQLWESLRDVPLPSIEDTASLEEFGDLVEAPTTTAVEAKAQPAKKQKKRKSKAERAAFAAAQADAAARQDRLEATEASLADLDKLVSARQPKSASVAPAHDDISDFGDEVPLTVEEAAAKAQRKKSLRFYTSQIAQKANKRGAASRDAGGDTDLPYKERLKDRQARLNLQAEKRGNAGADLDDNFSAQSDEEPSNLERENGSHPSSEDYYQQISNATSLKRSNRAALSAASQLAASQNAHLTNITETVGTDGKRGISYEIRKNKGLIPHRKKDVRNPRVKKRKKFDEKLKKLRGSGQRQVYKGGEGRGGYGGETTGINRGVVRSVKL</sequence>
<reference evidence="7 8" key="1">
    <citation type="submission" date="2015-05" db="EMBL/GenBank/DDBJ databases">
        <title>Distinctive expansion of gene families associated with plant cell wall degradation and secondary metabolism in the genomes of grapevine trunk pathogens.</title>
        <authorList>
            <person name="Lawrence D.P."/>
            <person name="Travadon R."/>
            <person name="Rolshausen P.E."/>
            <person name="Baumgartner K."/>
        </authorList>
    </citation>
    <scope>NUCLEOTIDE SEQUENCE [LARGE SCALE GENOMIC DNA]</scope>
    <source>
        <strain evidence="7">UCRPC4</strain>
    </source>
</reference>
<feature type="compositionally biased region" description="Acidic residues" evidence="5">
    <location>
        <begin position="64"/>
        <end position="101"/>
    </location>
</feature>
<keyword evidence="8" id="KW-1185">Reference proteome</keyword>
<feature type="compositionally biased region" description="Basic and acidic residues" evidence="5">
    <location>
        <begin position="40"/>
        <end position="55"/>
    </location>
</feature>
<dbReference type="PANTHER" id="PTHR13237:SF8">
    <property type="entry name" value="SOMETHING ABOUT SILENCING PROTEIN 10"/>
    <property type="match status" value="1"/>
</dbReference>
<dbReference type="OrthoDB" id="1924577at2759"/>
<comment type="similarity">
    <text evidence="2">Belongs to the SAS10 family.</text>
</comment>
<evidence type="ECO:0000256" key="3">
    <source>
        <dbReference type="ARBA" id="ARBA00022553"/>
    </source>
</evidence>
<evidence type="ECO:0000313" key="7">
    <source>
        <dbReference type="EMBL" id="KKY16189.1"/>
    </source>
</evidence>
<feature type="region of interest" description="Disordered" evidence="5">
    <location>
        <begin position="342"/>
        <end position="365"/>
    </location>
</feature>
<dbReference type="AlphaFoldDB" id="A0A0G2E067"/>
<reference evidence="7 8" key="2">
    <citation type="submission" date="2015-05" db="EMBL/GenBank/DDBJ databases">
        <authorList>
            <person name="Morales-Cruz A."/>
            <person name="Amrine K.C."/>
            <person name="Cantu D."/>
        </authorList>
    </citation>
    <scope>NUCLEOTIDE SEQUENCE [LARGE SCALE GENOMIC DNA]</scope>
    <source>
        <strain evidence="7">UCRPC4</strain>
    </source>
</reference>
<evidence type="ECO:0000313" key="8">
    <source>
        <dbReference type="Proteomes" id="UP000053317"/>
    </source>
</evidence>
<evidence type="ECO:0000256" key="1">
    <source>
        <dbReference type="ARBA" id="ARBA00004123"/>
    </source>
</evidence>